<name>A0A5A9N7B3_9TELE</name>
<reference evidence="1 2" key="1">
    <citation type="journal article" date="2019" name="Mol. Ecol. Resour.">
        <title>Chromosome-level genome assembly of Triplophysa tibetana, a fish adapted to the harsh high-altitude environment of the Tibetan Plateau.</title>
        <authorList>
            <person name="Yang X."/>
            <person name="Liu H."/>
            <person name="Ma Z."/>
            <person name="Zou Y."/>
            <person name="Zou M."/>
            <person name="Mao Y."/>
            <person name="Li X."/>
            <person name="Wang H."/>
            <person name="Chen T."/>
            <person name="Wang W."/>
            <person name="Yang R."/>
        </authorList>
    </citation>
    <scope>NUCLEOTIDE SEQUENCE [LARGE SCALE GENOMIC DNA]</scope>
    <source>
        <strain evidence="1">TTIB1903HZAU</strain>
        <tissue evidence="1">Muscle</tissue>
    </source>
</reference>
<dbReference type="Proteomes" id="UP000324632">
    <property type="component" value="Chromosome 22"/>
</dbReference>
<keyword evidence="2" id="KW-1185">Reference proteome</keyword>
<organism evidence="1 2">
    <name type="scientific">Triplophysa tibetana</name>
    <dbReference type="NCBI Taxonomy" id="1572043"/>
    <lineage>
        <taxon>Eukaryota</taxon>
        <taxon>Metazoa</taxon>
        <taxon>Chordata</taxon>
        <taxon>Craniata</taxon>
        <taxon>Vertebrata</taxon>
        <taxon>Euteleostomi</taxon>
        <taxon>Actinopterygii</taxon>
        <taxon>Neopterygii</taxon>
        <taxon>Teleostei</taxon>
        <taxon>Ostariophysi</taxon>
        <taxon>Cypriniformes</taxon>
        <taxon>Nemacheilidae</taxon>
        <taxon>Triplophysa</taxon>
    </lineage>
</organism>
<evidence type="ECO:0000313" key="1">
    <source>
        <dbReference type="EMBL" id="KAA0704856.1"/>
    </source>
</evidence>
<dbReference type="EMBL" id="SOYY01000022">
    <property type="protein sequence ID" value="KAA0704856.1"/>
    <property type="molecule type" value="Genomic_DNA"/>
</dbReference>
<protein>
    <submittedName>
        <fullName evidence="1">POU domain, class 6, transcription factor 2</fullName>
    </submittedName>
</protein>
<evidence type="ECO:0000313" key="2">
    <source>
        <dbReference type="Proteomes" id="UP000324632"/>
    </source>
</evidence>
<gene>
    <name evidence="1" type="ORF">E1301_Tti000829</name>
</gene>
<proteinExistence type="predicted"/>
<sequence length="224" mass="24911">MITGQLSKPLLPLRADMDACELRDDDKAASPDSELNDEPLLLSADTDSEEKMYGLRLTARPKRSRQQQNSISLLHLSPSPPHFQHPMLFDLRRLLKSSFLRVSLRLSRTNIPNNPVLFIVSGCLLFSKRPASSLASQDKIIRHSEAQFGIIFSHQSLVSCQFEFYSGLGCDASIISLSGGEGHRDRATHFIHLTSTPNGQHLRRFCRNGGHIPAQGSPSAERRG</sequence>
<comment type="caution">
    <text evidence="1">The sequence shown here is derived from an EMBL/GenBank/DDBJ whole genome shotgun (WGS) entry which is preliminary data.</text>
</comment>
<dbReference type="AlphaFoldDB" id="A0A5A9N7B3"/>
<accession>A0A5A9N7B3</accession>